<evidence type="ECO:0000313" key="1">
    <source>
        <dbReference type="EMBL" id="MDX8417354.1"/>
    </source>
</evidence>
<organism evidence="1 2">
    <name type="scientific">Absicoccus intestinalis</name>
    <dbReference type="NCBI Taxonomy" id="2926319"/>
    <lineage>
        <taxon>Bacteria</taxon>
        <taxon>Bacillati</taxon>
        <taxon>Bacillota</taxon>
        <taxon>Erysipelotrichia</taxon>
        <taxon>Erysipelotrichales</taxon>
        <taxon>Erysipelotrichaceae</taxon>
        <taxon>Absicoccus</taxon>
    </lineage>
</organism>
<dbReference type="Proteomes" id="UP001285244">
    <property type="component" value="Unassembled WGS sequence"/>
</dbReference>
<comment type="caution">
    <text evidence="1">The sequence shown here is derived from an EMBL/GenBank/DDBJ whole genome shotgun (WGS) entry which is preliminary data.</text>
</comment>
<keyword evidence="2" id="KW-1185">Reference proteome</keyword>
<dbReference type="EMBL" id="JALBUS010000007">
    <property type="protein sequence ID" value="MDX8417354.1"/>
    <property type="molecule type" value="Genomic_DNA"/>
</dbReference>
<evidence type="ECO:0000313" key="2">
    <source>
        <dbReference type="Proteomes" id="UP001285244"/>
    </source>
</evidence>
<protein>
    <submittedName>
        <fullName evidence="1">Uncharacterized protein</fullName>
    </submittedName>
</protein>
<gene>
    <name evidence="1" type="ORF">MOZ64_05800</name>
</gene>
<sequence length="71" mass="7642">MADTTNTTNTIDLSQYKLTKGEADWQNKYNALLDAIGPIIMAASTSSIKYGTGDPSNSGWKPGDIYVQIEG</sequence>
<dbReference type="RefSeq" id="WP_320325646.1">
    <property type="nucleotide sequence ID" value="NZ_JALBUS010000007.1"/>
</dbReference>
<accession>A0ABU4WM99</accession>
<reference evidence="1 2" key="1">
    <citation type="submission" date="2022-03" db="EMBL/GenBank/DDBJ databases">
        <title>Novel taxa within the pig intestine.</title>
        <authorList>
            <person name="Wylensek D."/>
            <person name="Bishof K."/>
            <person name="Afrizal A."/>
            <person name="Clavel T."/>
        </authorList>
    </citation>
    <scope>NUCLEOTIDE SEQUENCE [LARGE SCALE GENOMIC DNA]</scope>
    <source>
        <strain evidence="1 2">Cla-KB-P134</strain>
    </source>
</reference>
<proteinExistence type="predicted"/>
<name>A0ABU4WM99_9FIRM</name>